<dbReference type="AlphaFoldDB" id="A0A4P6XRC1"/>
<dbReference type="EMBL" id="CP034460">
    <property type="protein sequence ID" value="QBM90112.1"/>
    <property type="molecule type" value="Genomic_DNA"/>
</dbReference>
<sequence>MATELRYDAKIKGMVLKDTDLAVSPQFQLELNQMNTLIAELVNITAPVPPKPSAESFNKDLSKMIKKLYEGGVQLFKHSKFVELAKQFSIAIEIVNRRNKFEAFQGTLQELLLLLMSRADAYLKCKEYLRAFNDADMLINMMVCTPDNFLRRGVANYFLCNYEDARADYQRGLAFDEKNERLVKELEICLDKILEENGDYL</sequence>
<dbReference type="Gene3D" id="1.25.40.10">
    <property type="entry name" value="Tetratricopeptide repeat domain"/>
    <property type="match status" value="1"/>
</dbReference>
<name>A0A4P6XRC1_9ASCO</name>
<dbReference type="Proteomes" id="UP000292447">
    <property type="component" value="Chromosome V"/>
</dbReference>
<reference evidence="2" key="1">
    <citation type="submission" date="2019-03" db="EMBL/GenBank/DDBJ databases">
        <title>Snf2 controls pulcherriminic acid biosynthesis and connects pigmentation and antifungal activity of the yeast Metschnikowia pulcherrima.</title>
        <authorList>
            <person name="Gore-Lloyd D."/>
            <person name="Sumann I."/>
            <person name="Brachmann A.O."/>
            <person name="Schneeberger K."/>
            <person name="Ortiz-Merino R.A."/>
            <person name="Moreno-Beltran M."/>
            <person name="Schlaefli M."/>
            <person name="Kirner P."/>
            <person name="Santos Kron A."/>
            <person name="Wolfe K.H."/>
            <person name="Piel J."/>
            <person name="Ahrens C.H."/>
            <person name="Henk D."/>
            <person name="Freimoser F.M."/>
        </authorList>
    </citation>
    <scope>NUCLEOTIDE SEQUENCE [LARGE SCALE GENOMIC DNA]</scope>
    <source>
        <strain evidence="2">APC 1.2</strain>
    </source>
</reference>
<evidence type="ECO:0000313" key="2">
    <source>
        <dbReference type="Proteomes" id="UP000292447"/>
    </source>
</evidence>
<protein>
    <submittedName>
        <fullName evidence="1">Translocation protein SEC72</fullName>
    </submittedName>
</protein>
<evidence type="ECO:0000313" key="1">
    <source>
        <dbReference type="EMBL" id="QBM90112.1"/>
    </source>
</evidence>
<dbReference type="SUPFAM" id="SSF48452">
    <property type="entry name" value="TPR-like"/>
    <property type="match status" value="1"/>
</dbReference>
<dbReference type="STRING" id="2163413.A0A4P6XRC1"/>
<gene>
    <name evidence="1" type="primary">MPUL0E03520</name>
    <name evidence="1" type="ORF">METSCH_E03520</name>
</gene>
<accession>A0A4P6XRC1</accession>
<keyword evidence="2" id="KW-1185">Reference proteome</keyword>
<dbReference type="InterPro" id="IPR011990">
    <property type="entry name" value="TPR-like_helical_dom_sf"/>
</dbReference>
<organism evidence="1 2">
    <name type="scientific">Metschnikowia aff. pulcherrima</name>
    <dbReference type="NCBI Taxonomy" id="2163413"/>
    <lineage>
        <taxon>Eukaryota</taxon>
        <taxon>Fungi</taxon>
        <taxon>Dikarya</taxon>
        <taxon>Ascomycota</taxon>
        <taxon>Saccharomycotina</taxon>
        <taxon>Pichiomycetes</taxon>
        <taxon>Metschnikowiaceae</taxon>
        <taxon>Metschnikowia</taxon>
    </lineage>
</organism>
<proteinExistence type="predicted"/>